<name>A0A8J5T8K4_HOMAM</name>
<dbReference type="EMBL" id="JAHLQT010010178">
    <property type="protein sequence ID" value="KAG7173175.1"/>
    <property type="molecule type" value="Genomic_DNA"/>
</dbReference>
<evidence type="ECO:0000313" key="3">
    <source>
        <dbReference type="Proteomes" id="UP000747542"/>
    </source>
</evidence>
<protein>
    <submittedName>
        <fullName evidence="2">Uncharacterized protein</fullName>
    </submittedName>
</protein>
<evidence type="ECO:0000313" key="2">
    <source>
        <dbReference type="EMBL" id="KAG7173175.1"/>
    </source>
</evidence>
<keyword evidence="3" id="KW-1185">Reference proteome</keyword>
<dbReference type="Proteomes" id="UP000747542">
    <property type="component" value="Unassembled WGS sequence"/>
</dbReference>
<evidence type="ECO:0000256" key="1">
    <source>
        <dbReference type="SAM" id="MobiDB-lite"/>
    </source>
</evidence>
<reference evidence="2" key="1">
    <citation type="journal article" date="2021" name="Sci. Adv.">
        <title>The American lobster genome reveals insights on longevity, neural, and immune adaptations.</title>
        <authorList>
            <person name="Polinski J.M."/>
            <person name="Zimin A.V."/>
            <person name="Clark K.F."/>
            <person name="Kohn A.B."/>
            <person name="Sadowski N."/>
            <person name="Timp W."/>
            <person name="Ptitsyn A."/>
            <person name="Khanna P."/>
            <person name="Romanova D.Y."/>
            <person name="Williams P."/>
            <person name="Greenwood S.J."/>
            <person name="Moroz L.L."/>
            <person name="Walt D.R."/>
            <person name="Bodnar A.G."/>
        </authorList>
    </citation>
    <scope>NUCLEOTIDE SEQUENCE</scope>
    <source>
        <strain evidence="2">GMGI-L3</strain>
    </source>
</reference>
<proteinExistence type="predicted"/>
<organism evidence="2 3">
    <name type="scientific">Homarus americanus</name>
    <name type="common">American lobster</name>
    <dbReference type="NCBI Taxonomy" id="6706"/>
    <lineage>
        <taxon>Eukaryota</taxon>
        <taxon>Metazoa</taxon>
        <taxon>Ecdysozoa</taxon>
        <taxon>Arthropoda</taxon>
        <taxon>Crustacea</taxon>
        <taxon>Multicrustacea</taxon>
        <taxon>Malacostraca</taxon>
        <taxon>Eumalacostraca</taxon>
        <taxon>Eucarida</taxon>
        <taxon>Decapoda</taxon>
        <taxon>Pleocyemata</taxon>
        <taxon>Astacidea</taxon>
        <taxon>Nephropoidea</taxon>
        <taxon>Nephropidae</taxon>
        <taxon>Homarus</taxon>
    </lineage>
</organism>
<accession>A0A8J5T8K4</accession>
<gene>
    <name evidence="2" type="ORF">Hamer_G008712</name>
</gene>
<feature type="compositionally biased region" description="Polar residues" evidence="1">
    <location>
        <begin position="192"/>
        <end position="207"/>
    </location>
</feature>
<comment type="caution">
    <text evidence="2">The sequence shown here is derived from an EMBL/GenBank/DDBJ whole genome shotgun (WGS) entry which is preliminary data.</text>
</comment>
<sequence>MIISGMGTPKVSGRCIDTHPDLIGALPQRYEVLRREGGAIQRQVLVRGFNIQQRRSSVVSPTDTKSLSSKTSLTLSEGSKMAPPRVLRTLATASVLLGTWVAGLSFMYLLRVSSPSHDTVSFPVTHTYETSPGFYDSSDSLITRGITHLFYTVPAATPHAGAQTPSSWLRFLETTAPPGFDKRVRNCRRGGDSSQPSHGKITGSTESVLAIDQREHSRTDLIVKDSYVTGMWHGLYEYNPRGTMTTPMRQSMEDED</sequence>
<dbReference type="AlphaFoldDB" id="A0A8J5T8K4"/>
<feature type="region of interest" description="Disordered" evidence="1">
    <location>
        <begin position="186"/>
        <end position="207"/>
    </location>
</feature>